<keyword evidence="2" id="KW-0472">Membrane</keyword>
<feature type="compositionally biased region" description="Polar residues" evidence="1">
    <location>
        <begin position="145"/>
        <end position="154"/>
    </location>
</feature>
<evidence type="ECO:0000256" key="1">
    <source>
        <dbReference type="SAM" id="MobiDB-lite"/>
    </source>
</evidence>
<evidence type="ECO:0000256" key="2">
    <source>
        <dbReference type="SAM" id="Phobius"/>
    </source>
</evidence>
<proteinExistence type="predicted"/>
<dbReference type="EMBL" id="FUEG01000003">
    <property type="protein sequence ID" value="SJL01312.1"/>
    <property type="molecule type" value="Genomic_DNA"/>
</dbReference>
<dbReference type="AlphaFoldDB" id="A0A284QY42"/>
<sequence length="574" mass="63548">MNTTPNLSTHTFIGLTAMAVGITTFIAAFLLYRVYRHKIRQYICHLFLVTSHQPAPQPPTVPLHYVPRAHGGPIGPALPALFPSQSSGLSSPSYPSDSSCIHMEQEELDLREKERRVLYADYQSLPLSLGSPSRLEESLRETARSLESTRSSPEFPTRHPTPRPVIITTDSEAVTTTSPPISQIDSHTPPHASRGPQTDPPHRARPLSPYAQIPKPSPSNSPPTYEELQQQLKTLLSEKAQPRPSIEESLPTTKSLPPTNAAQIVQEWRTKCPPSTGGDNEPPAPKPTPSTKLSKKSGVPSLYASSQGGSKSIGSTAPASSLGDMLGSLLTPGWYDDNTRDKARMTLEERASEYTSIWNTHHTNLVTEVSWRLSEAGQAWEQADLMEQEDIINHSATEQAIKIFNEFYPRYALPVAAPYQSRYQQTTLLKTPPMPTSQPMPFSTPRSHPYKGKGQVQAGGDHNLWEAPVDSDDESESGIEVDEPQPGGTGQPPVPQWQPHTGFFKGAKPPDRYADPSANPIDAMKEDAPWIGCKPNLIRKPLPFKGEPDDIDWFITDCQMYFQVHSTYMWLDLY</sequence>
<dbReference type="OrthoDB" id="3103990at2759"/>
<protein>
    <submittedName>
        <fullName evidence="3">Uncharacterized protein</fullName>
    </submittedName>
</protein>
<feature type="transmembrane region" description="Helical" evidence="2">
    <location>
        <begin position="12"/>
        <end position="32"/>
    </location>
</feature>
<feature type="compositionally biased region" description="Polar residues" evidence="1">
    <location>
        <begin position="168"/>
        <end position="186"/>
    </location>
</feature>
<feature type="compositionally biased region" description="Acidic residues" evidence="1">
    <location>
        <begin position="469"/>
        <end position="483"/>
    </location>
</feature>
<dbReference type="Proteomes" id="UP000219338">
    <property type="component" value="Unassembled WGS sequence"/>
</dbReference>
<feature type="compositionally biased region" description="Polar residues" evidence="1">
    <location>
        <begin position="303"/>
        <end position="319"/>
    </location>
</feature>
<feature type="compositionally biased region" description="Polar residues" evidence="1">
    <location>
        <begin position="250"/>
        <end position="263"/>
    </location>
</feature>
<dbReference type="STRING" id="47428.A0A284QY42"/>
<accession>A0A284QY42</accession>
<keyword evidence="2" id="KW-1133">Transmembrane helix</keyword>
<name>A0A284QY42_ARMOS</name>
<reference evidence="4" key="1">
    <citation type="journal article" date="2017" name="Nat. Ecol. Evol.">
        <title>Genome expansion and lineage-specific genetic innovations in the forest pathogenic fungi Armillaria.</title>
        <authorList>
            <person name="Sipos G."/>
            <person name="Prasanna A.N."/>
            <person name="Walter M.C."/>
            <person name="O'Connor E."/>
            <person name="Balint B."/>
            <person name="Krizsan K."/>
            <person name="Kiss B."/>
            <person name="Hess J."/>
            <person name="Varga T."/>
            <person name="Slot J."/>
            <person name="Riley R."/>
            <person name="Boka B."/>
            <person name="Rigling D."/>
            <person name="Barry K."/>
            <person name="Lee J."/>
            <person name="Mihaltcheva S."/>
            <person name="LaButti K."/>
            <person name="Lipzen A."/>
            <person name="Waldron R."/>
            <person name="Moloney N.M."/>
            <person name="Sperisen C."/>
            <person name="Kredics L."/>
            <person name="Vagvoelgyi C."/>
            <person name="Patrignani A."/>
            <person name="Fitzpatrick D."/>
            <person name="Nagy I."/>
            <person name="Doyle S."/>
            <person name="Anderson J.B."/>
            <person name="Grigoriev I.V."/>
            <person name="Gueldener U."/>
            <person name="Muensterkoetter M."/>
            <person name="Nagy L.G."/>
        </authorList>
    </citation>
    <scope>NUCLEOTIDE SEQUENCE [LARGE SCALE GENOMIC DNA]</scope>
    <source>
        <strain evidence="4">C18/9</strain>
    </source>
</reference>
<keyword evidence="2" id="KW-0812">Transmembrane</keyword>
<feature type="region of interest" description="Disordered" evidence="1">
    <location>
        <begin position="429"/>
        <end position="517"/>
    </location>
</feature>
<organism evidence="3 4">
    <name type="scientific">Armillaria ostoyae</name>
    <name type="common">Armillaria root rot fungus</name>
    <dbReference type="NCBI Taxonomy" id="47428"/>
    <lineage>
        <taxon>Eukaryota</taxon>
        <taxon>Fungi</taxon>
        <taxon>Dikarya</taxon>
        <taxon>Basidiomycota</taxon>
        <taxon>Agaricomycotina</taxon>
        <taxon>Agaricomycetes</taxon>
        <taxon>Agaricomycetidae</taxon>
        <taxon>Agaricales</taxon>
        <taxon>Marasmiineae</taxon>
        <taxon>Physalacriaceae</taxon>
        <taxon>Armillaria</taxon>
    </lineage>
</organism>
<keyword evidence="4" id="KW-1185">Reference proteome</keyword>
<feature type="region of interest" description="Disordered" evidence="1">
    <location>
        <begin position="129"/>
        <end position="319"/>
    </location>
</feature>
<evidence type="ECO:0000313" key="4">
    <source>
        <dbReference type="Proteomes" id="UP000219338"/>
    </source>
</evidence>
<feature type="compositionally biased region" description="Basic and acidic residues" evidence="1">
    <location>
        <begin position="134"/>
        <end position="144"/>
    </location>
</feature>
<gene>
    <name evidence="3" type="ORF">ARMOST_04632</name>
</gene>
<evidence type="ECO:0000313" key="3">
    <source>
        <dbReference type="EMBL" id="SJL01312.1"/>
    </source>
</evidence>